<dbReference type="InterPro" id="IPR004299">
    <property type="entry name" value="MBOAT_fam"/>
</dbReference>
<keyword evidence="6" id="KW-0012">Acyltransferase</keyword>
<evidence type="ECO:0000256" key="6">
    <source>
        <dbReference type="ARBA" id="ARBA00023315"/>
    </source>
</evidence>
<comment type="subcellular location">
    <subcellularLocation>
        <location evidence="1">Membrane</location>
        <topology evidence="1">Multi-pass membrane protein</topology>
    </subcellularLocation>
</comment>
<dbReference type="GO" id="GO:0046474">
    <property type="term" value="P:glycerophospholipid biosynthetic process"/>
    <property type="evidence" value="ECO:0007669"/>
    <property type="project" value="TreeGrafter"/>
</dbReference>
<dbReference type="InterPro" id="IPR049941">
    <property type="entry name" value="LPLAT_7/PORCN-like"/>
</dbReference>
<evidence type="ECO:0000256" key="3">
    <source>
        <dbReference type="ARBA" id="ARBA00022692"/>
    </source>
</evidence>
<evidence type="ECO:0000313" key="10">
    <source>
        <dbReference type="Proteomes" id="UP001175261"/>
    </source>
</evidence>
<dbReference type="GO" id="GO:0016020">
    <property type="term" value="C:membrane"/>
    <property type="evidence" value="ECO:0007669"/>
    <property type="project" value="UniProtKB-SubCell"/>
</dbReference>
<protein>
    <recommendedName>
        <fullName evidence="11">Lysophospholipid acyltransferase</fullName>
    </recommendedName>
</protein>
<name>A0AA39L5D5_SARSR</name>
<keyword evidence="10" id="KW-1185">Reference proteome</keyword>
<dbReference type="GO" id="GO:0047184">
    <property type="term" value="F:1-acylglycerophosphocholine O-acyltransferase activity"/>
    <property type="evidence" value="ECO:0007669"/>
    <property type="project" value="TreeGrafter"/>
</dbReference>
<feature type="transmembrane region" description="Helical" evidence="8">
    <location>
        <begin position="82"/>
        <end position="105"/>
    </location>
</feature>
<dbReference type="PANTHER" id="PTHR13906:SF4">
    <property type="entry name" value="LYSOPHOSPHOLIPID ACYLTRANSFERASE 6"/>
    <property type="match status" value="1"/>
</dbReference>
<feature type="coiled-coil region" evidence="7">
    <location>
        <begin position="517"/>
        <end position="548"/>
    </location>
</feature>
<keyword evidence="2" id="KW-0808">Transferase</keyword>
<dbReference type="GO" id="GO:0030258">
    <property type="term" value="P:lipid modification"/>
    <property type="evidence" value="ECO:0007669"/>
    <property type="project" value="TreeGrafter"/>
</dbReference>
<feature type="transmembrane region" description="Helical" evidence="8">
    <location>
        <begin position="51"/>
        <end position="70"/>
    </location>
</feature>
<sequence length="551" mass="62239">MIPLIDWPFKALSSSLGASSDEIKLIFTFILSYPLAGFLKRIPDSKPYQKNLFIIGVSLFYLVGLFDLWLNGIGTLAISSVGAYVIAVYLKSSPYMPWIGFLYLMGHMSISHIWRQAANDPTAVDITGAQMVLLMKLSSFCWNVADGQLPPDQLSDYQKDRMLKDAPPVLDYAAWVLFFPSLMAGPAFDYADYRRWIDCTMFDVPAEVDPSKKPPVRKKRKIPRSGTPAARKAASGFAWLVLFVVLGAKYNPKLLSSDAFLKSGILKRVWLNYLTNAVARFKYYGVWSLSEGACILTGLGYNGFDPVTAKVSWNRLQNIDPWQVEFAQNPRGYLAGWNMNTNNWLRNSVYLRVTPRGKKPGFRASLITFATSALWHGFYPGYYLTFVLASLIQTVAKHFRRHVRPFFLDPVTGLPSQKKKYYDFVSYLITQITFSFATAPFLTLTLRSSIQVWSALYFYGLVWTLGALAFFSSPGKAMLRKQLESRNSKASGRLVRTASSESITNMEPILGISKDPEKDINEAVEELKAEIEAKRRELVEKKNTITEKKKV</sequence>
<dbReference type="AlphaFoldDB" id="A0AA39L5D5"/>
<dbReference type="GO" id="GO:0003841">
    <property type="term" value="F:1-acylglycerol-3-phosphate O-acyltransferase activity"/>
    <property type="evidence" value="ECO:0007669"/>
    <property type="project" value="TreeGrafter"/>
</dbReference>
<evidence type="ECO:0000256" key="4">
    <source>
        <dbReference type="ARBA" id="ARBA00022989"/>
    </source>
</evidence>
<dbReference type="PANTHER" id="PTHR13906">
    <property type="entry name" value="PORCUPINE"/>
    <property type="match status" value="1"/>
</dbReference>
<evidence type="ECO:0008006" key="11">
    <source>
        <dbReference type="Google" id="ProtNLM"/>
    </source>
</evidence>
<accession>A0AA39L5D5</accession>
<reference evidence="9" key="1">
    <citation type="submission" date="2022-10" db="EMBL/GenBank/DDBJ databases">
        <title>Determination and structural analysis of whole genome sequence of Sarocladium strictum F4-1.</title>
        <authorList>
            <person name="Hu L."/>
            <person name="Jiang Y."/>
        </authorList>
    </citation>
    <scope>NUCLEOTIDE SEQUENCE</scope>
    <source>
        <strain evidence="9">F4-1</strain>
    </source>
</reference>
<dbReference type="GO" id="GO:0005783">
    <property type="term" value="C:endoplasmic reticulum"/>
    <property type="evidence" value="ECO:0007669"/>
    <property type="project" value="TreeGrafter"/>
</dbReference>
<keyword evidence="7" id="KW-0175">Coiled coil</keyword>
<organism evidence="9 10">
    <name type="scientific">Sarocladium strictum</name>
    <name type="common">Black bundle disease fungus</name>
    <name type="synonym">Acremonium strictum</name>
    <dbReference type="NCBI Taxonomy" id="5046"/>
    <lineage>
        <taxon>Eukaryota</taxon>
        <taxon>Fungi</taxon>
        <taxon>Dikarya</taxon>
        <taxon>Ascomycota</taxon>
        <taxon>Pezizomycotina</taxon>
        <taxon>Sordariomycetes</taxon>
        <taxon>Hypocreomycetidae</taxon>
        <taxon>Hypocreales</taxon>
        <taxon>Sarocladiaceae</taxon>
        <taxon>Sarocladium</taxon>
    </lineage>
</organism>
<evidence type="ECO:0000256" key="2">
    <source>
        <dbReference type="ARBA" id="ARBA00022679"/>
    </source>
</evidence>
<evidence type="ECO:0000256" key="5">
    <source>
        <dbReference type="ARBA" id="ARBA00023136"/>
    </source>
</evidence>
<feature type="transmembrane region" description="Helical" evidence="8">
    <location>
        <begin position="421"/>
        <end position="444"/>
    </location>
</feature>
<gene>
    <name evidence="9" type="ORF">NLU13_7261</name>
</gene>
<keyword evidence="4 8" id="KW-1133">Transmembrane helix</keyword>
<evidence type="ECO:0000256" key="1">
    <source>
        <dbReference type="ARBA" id="ARBA00004141"/>
    </source>
</evidence>
<evidence type="ECO:0000256" key="7">
    <source>
        <dbReference type="SAM" id="Coils"/>
    </source>
</evidence>
<keyword evidence="3 8" id="KW-0812">Transmembrane</keyword>
<feature type="transmembrane region" description="Helical" evidence="8">
    <location>
        <begin position="450"/>
        <end position="471"/>
    </location>
</feature>
<comment type="caution">
    <text evidence="9">The sequence shown here is derived from an EMBL/GenBank/DDBJ whole genome shotgun (WGS) entry which is preliminary data.</text>
</comment>
<dbReference type="EMBL" id="JAPDFR010000007">
    <property type="protein sequence ID" value="KAK0384783.1"/>
    <property type="molecule type" value="Genomic_DNA"/>
</dbReference>
<evidence type="ECO:0000313" key="9">
    <source>
        <dbReference type="EMBL" id="KAK0384783.1"/>
    </source>
</evidence>
<proteinExistence type="predicted"/>
<dbReference type="Pfam" id="PF03062">
    <property type="entry name" value="MBOAT"/>
    <property type="match status" value="1"/>
</dbReference>
<dbReference type="Proteomes" id="UP001175261">
    <property type="component" value="Unassembled WGS sequence"/>
</dbReference>
<evidence type="ECO:0000256" key="8">
    <source>
        <dbReference type="SAM" id="Phobius"/>
    </source>
</evidence>
<keyword evidence="5 8" id="KW-0472">Membrane</keyword>